<dbReference type="InterPro" id="IPR008579">
    <property type="entry name" value="UGlyAH_Cupin_dom"/>
</dbReference>
<dbReference type="InterPro" id="IPR011051">
    <property type="entry name" value="RmlC_Cupin_sf"/>
</dbReference>
<keyword evidence="5" id="KW-0732">Signal</keyword>
<comment type="similarity">
    <text evidence="1">Belongs to the triosephosphate isomerase family.</text>
</comment>
<comment type="subunit">
    <text evidence="2">Homodimer.</text>
</comment>
<dbReference type="InterPro" id="IPR000652">
    <property type="entry name" value="Triosephosphate_isomerase"/>
</dbReference>
<evidence type="ECO:0000256" key="1">
    <source>
        <dbReference type="ARBA" id="ARBA00007422"/>
    </source>
</evidence>
<dbReference type="PANTHER" id="PTHR21139:SF2">
    <property type="entry name" value="TRIOSEPHOSPHATE ISOMERASE"/>
    <property type="match status" value="1"/>
</dbReference>
<feature type="signal peptide" evidence="5">
    <location>
        <begin position="1"/>
        <end position="15"/>
    </location>
</feature>
<dbReference type="Gene3D" id="3.20.20.70">
    <property type="entry name" value="Aldolase class I"/>
    <property type="match status" value="1"/>
</dbReference>
<feature type="chain" id="PRO_5030968121" description="(S)-ureidoglycine aminohydrolase cupin domain-containing protein" evidence="5">
    <location>
        <begin position="16"/>
        <end position="543"/>
    </location>
</feature>
<evidence type="ECO:0000256" key="5">
    <source>
        <dbReference type="SAM" id="SignalP"/>
    </source>
</evidence>
<dbReference type="InterPro" id="IPR014710">
    <property type="entry name" value="RmlC-like_jellyroll"/>
</dbReference>
<dbReference type="AlphaFoldDB" id="A0A7S4A1B8"/>
<dbReference type="Gene3D" id="2.60.120.10">
    <property type="entry name" value="Jelly Rolls"/>
    <property type="match status" value="2"/>
</dbReference>
<dbReference type="InterPro" id="IPR020861">
    <property type="entry name" value="Triosephosphate_isomerase_AS"/>
</dbReference>
<name>A0A7S4A1B8_9STRA</name>
<dbReference type="PANTHER" id="PTHR21139">
    <property type="entry name" value="TRIOSEPHOSPHATE ISOMERASE"/>
    <property type="match status" value="1"/>
</dbReference>
<proteinExistence type="inferred from homology"/>
<dbReference type="InterPro" id="IPR013785">
    <property type="entry name" value="Aldolase_TIM"/>
</dbReference>
<reference evidence="7" key="1">
    <citation type="submission" date="2021-01" db="EMBL/GenBank/DDBJ databases">
        <authorList>
            <person name="Corre E."/>
            <person name="Pelletier E."/>
            <person name="Niang G."/>
            <person name="Scheremetjew M."/>
            <person name="Finn R."/>
            <person name="Kale V."/>
            <person name="Holt S."/>
            <person name="Cochrane G."/>
            <person name="Meng A."/>
            <person name="Brown T."/>
            <person name="Cohen L."/>
        </authorList>
    </citation>
    <scope>NUCLEOTIDE SEQUENCE</scope>
    <source>
        <strain evidence="7">CCMP1756</strain>
    </source>
</reference>
<dbReference type="InterPro" id="IPR035990">
    <property type="entry name" value="TIM_sf"/>
</dbReference>
<dbReference type="SUPFAM" id="SSF51182">
    <property type="entry name" value="RmlC-like cupins"/>
    <property type="match status" value="2"/>
</dbReference>
<dbReference type="CDD" id="cd00311">
    <property type="entry name" value="TIM"/>
    <property type="match status" value="1"/>
</dbReference>
<protein>
    <recommendedName>
        <fullName evidence="6">(S)-ureidoglycine aminohydrolase cupin domain-containing protein</fullName>
    </recommendedName>
</protein>
<dbReference type="NCBIfam" id="TIGR00419">
    <property type="entry name" value="tim"/>
    <property type="match status" value="1"/>
</dbReference>
<evidence type="ECO:0000259" key="6">
    <source>
        <dbReference type="Pfam" id="PF05899"/>
    </source>
</evidence>
<dbReference type="PROSITE" id="PS00171">
    <property type="entry name" value="TIM_1"/>
    <property type="match status" value="1"/>
</dbReference>
<dbReference type="Pfam" id="PF00121">
    <property type="entry name" value="TIM"/>
    <property type="match status" value="1"/>
</dbReference>
<comment type="pathway">
    <text evidence="4">Carbohydrate biosynthesis.</text>
</comment>
<dbReference type="Pfam" id="PF05899">
    <property type="entry name" value="Cupin_3"/>
    <property type="match status" value="2"/>
</dbReference>
<keyword evidence="3" id="KW-0413">Isomerase</keyword>
<accession>A0A7S4A1B8</accession>
<dbReference type="GO" id="GO:0046166">
    <property type="term" value="P:glyceraldehyde-3-phosphate biosynthetic process"/>
    <property type="evidence" value="ECO:0007669"/>
    <property type="project" value="TreeGrafter"/>
</dbReference>
<gene>
    <name evidence="7" type="ORF">PCAL00307_LOCUS16095</name>
</gene>
<dbReference type="GO" id="GO:0006094">
    <property type="term" value="P:gluconeogenesis"/>
    <property type="evidence" value="ECO:0007669"/>
    <property type="project" value="TreeGrafter"/>
</dbReference>
<dbReference type="GO" id="GO:0019563">
    <property type="term" value="P:glycerol catabolic process"/>
    <property type="evidence" value="ECO:0007669"/>
    <property type="project" value="TreeGrafter"/>
</dbReference>
<dbReference type="PROSITE" id="PS51440">
    <property type="entry name" value="TIM_2"/>
    <property type="match status" value="1"/>
</dbReference>
<organism evidence="7">
    <name type="scientific">Pelagomonas calceolata</name>
    <dbReference type="NCBI Taxonomy" id="35677"/>
    <lineage>
        <taxon>Eukaryota</taxon>
        <taxon>Sar</taxon>
        <taxon>Stramenopiles</taxon>
        <taxon>Ochrophyta</taxon>
        <taxon>Pelagophyceae</taxon>
        <taxon>Pelagomonadales</taxon>
        <taxon>Pelagomonadaceae</taxon>
        <taxon>Pelagomonas</taxon>
    </lineage>
</organism>
<dbReference type="GO" id="GO:0004807">
    <property type="term" value="F:triose-phosphate isomerase activity"/>
    <property type="evidence" value="ECO:0007669"/>
    <property type="project" value="InterPro"/>
</dbReference>
<evidence type="ECO:0000256" key="2">
    <source>
        <dbReference type="ARBA" id="ARBA00011738"/>
    </source>
</evidence>
<evidence type="ECO:0000256" key="3">
    <source>
        <dbReference type="ARBA" id="ARBA00023235"/>
    </source>
</evidence>
<sequence>MHTLAAAALLVTTNALQLWKKPVAAPPSAPAIAAVDDHRRAVIGGHNWLTHAPPSYFARDKLTVKGPRANTDVGAPVDATRPLVKLGDVAVGSWSCSEGGWLSPAPRTSTEWFIMLEGEGSVDEEDGTRHRFAAGDVVVLPRGWSGRWDVQKDLHKVWAVHTHADDGRSTSPVIATPSQMSDGDIYKAGDTAVRVWTRQPGPVEVRDKATTESIYVLSGEMFVTNADGSAVRCVAGDTVALPRGWTGRYDVASAVKAVSVVVGKETTSAAAPAPSVSHAGGKRRPIVGGNWKCNPATASSLDELCRNFDGVAPYLEKCDVYVCPSNLHVALVKDNFTPGVHVAPQNCNFKGCGAYTGEMSVDQIQDLGLGWVLIGHSERRGEFGLPTPAESNQLMATKLQYILDQGLNCVFCIGEPLSIRQKGIQAVLSECADQLTDIVPILKALEDKSRVVIAYEPVWAIGTGVAATPEQAQETHKGIRDWIAANVDRATADAIRIQYGGSANAGNAPELSSFPDIDGFLVGGASLKPEISDIVKAIAEAKV</sequence>
<evidence type="ECO:0000313" key="7">
    <source>
        <dbReference type="EMBL" id="CAE0700659.1"/>
    </source>
</evidence>
<feature type="domain" description="(S)-ureidoglycine aminohydrolase cupin" evidence="6">
    <location>
        <begin position="86"/>
        <end position="157"/>
    </location>
</feature>
<dbReference type="GO" id="GO:0005829">
    <property type="term" value="C:cytosol"/>
    <property type="evidence" value="ECO:0007669"/>
    <property type="project" value="TreeGrafter"/>
</dbReference>
<dbReference type="SUPFAM" id="SSF51351">
    <property type="entry name" value="Triosephosphate isomerase (TIM)"/>
    <property type="match status" value="1"/>
</dbReference>
<dbReference type="GO" id="GO:0006096">
    <property type="term" value="P:glycolytic process"/>
    <property type="evidence" value="ECO:0007669"/>
    <property type="project" value="TreeGrafter"/>
</dbReference>
<dbReference type="EMBL" id="HBIW01018689">
    <property type="protein sequence ID" value="CAE0700659.1"/>
    <property type="molecule type" value="Transcribed_RNA"/>
</dbReference>
<evidence type="ECO:0000256" key="4">
    <source>
        <dbReference type="ARBA" id="ARBA00024331"/>
    </source>
</evidence>
<feature type="domain" description="(S)-ureidoglycine aminohydrolase cupin" evidence="6">
    <location>
        <begin position="194"/>
        <end position="256"/>
    </location>
</feature>